<evidence type="ECO:0008006" key="5">
    <source>
        <dbReference type="Google" id="ProtNLM"/>
    </source>
</evidence>
<comment type="caution">
    <text evidence="3">The sequence shown here is derived from an EMBL/GenBank/DDBJ whole genome shotgun (WGS) entry which is preliminary data.</text>
</comment>
<evidence type="ECO:0000313" key="4">
    <source>
        <dbReference type="Proteomes" id="UP001321473"/>
    </source>
</evidence>
<feature type="chain" id="PRO_5042996725" description="Secreted protein" evidence="2">
    <location>
        <begin position="22"/>
        <end position="414"/>
    </location>
</feature>
<dbReference type="EMBL" id="JARKHS020003674">
    <property type="protein sequence ID" value="KAK8785316.1"/>
    <property type="molecule type" value="Genomic_DNA"/>
</dbReference>
<evidence type="ECO:0000313" key="3">
    <source>
        <dbReference type="EMBL" id="KAK8785316.1"/>
    </source>
</evidence>
<protein>
    <recommendedName>
        <fullName evidence="5">Secreted protein</fullName>
    </recommendedName>
</protein>
<dbReference type="AlphaFoldDB" id="A0AAQ4FEE8"/>
<feature type="region of interest" description="Disordered" evidence="1">
    <location>
        <begin position="190"/>
        <end position="212"/>
    </location>
</feature>
<gene>
    <name evidence="3" type="ORF">V5799_008319</name>
</gene>
<name>A0AAQ4FEE8_AMBAM</name>
<keyword evidence="2" id="KW-0732">Signal</keyword>
<reference evidence="3 4" key="1">
    <citation type="journal article" date="2023" name="Arcadia Sci">
        <title>De novo assembly of a long-read Amblyomma americanum tick genome.</title>
        <authorList>
            <person name="Chou S."/>
            <person name="Poskanzer K.E."/>
            <person name="Rollins M."/>
            <person name="Thuy-Boun P.S."/>
        </authorList>
    </citation>
    <scope>NUCLEOTIDE SEQUENCE [LARGE SCALE GENOMIC DNA]</scope>
    <source>
        <strain evidence="3">F_SG_1</strain>
        <tissue evidence="3">Salivary glands</tissue>
    </source>
</reference>
<sequence length="414" mass="45389">MVIRRSLPVSVLASLLALCAGQVMPDGCTMQDQCHEAAAQEALQLLEQHDQLAPLCVALKNETGFMDCTLNYGSDLCDSNPWSGLSSAFVDSLCSEASLRAFAAPQLQHAQCLHFNFAVECATKSLGEYESLAKFLRSARNDSFCSMVSKELRHCAEGVYEGCQQKGAMRAAVSRVVSALLGAINCQESAEDPGTHHDDQRPQPGASDSSDCETRMTRVMDCLQQIVSPNTVAKELLEKVRTQPMDYDETFCRTYENVIECKSRIVTSDCHTKAARGALERNIKAFSMARSWLCDDRQKKLREFAVAFQDDRCDPNDDAINECSQTFVHNVSQSGPDLSHDATDKLFQTQLDCIRGEFQTCAKALPLVDGYLEATRTAFVKADVSGAPTTSTSLCLLLPFVLSVTTGRLLSRSS</sequence>
<dbReference type="Proteomes" id="UP001321473">
    <property type="component" value="Unassembled WGS sequence"/>
</dbReference>
<proteinExistence type="predicted"/>
<accession>A0AAQ4FEE8</accession>
<organism evidence="3 4">
    <name type="scientific">Amblyomma americanum</name>
    <name type="common">Lone star tick</name>
    <dbReference type="NCBI Taxonomy" id="6943"/>
    <lineage>
        <taxon>Eukaryota</taxon>
        <taxon>Metazoa</taxon>
        <taxon>Ecdysozoa</taxon>
        <taxon>Arthropoda</taxon>
        <taxon>Chelicerata</taxon>
        <taxon>Arachnida</taxon>
        <taxon>Acari</taxon>
        <taxon>Parasitiformes</taxon>
        <taxon>Ixodida</taxon>
        <taxon>Ixodoidea</taxon>
        <taxon>Ixodidae</taxon>
        <taxon>Amblyomminae</taxon>
        <taxon>Amblyomma</taxon>
    </lineage>
</organism>
<keyword evidence="4" id="KW-1185">Reference proteome</keyword>
<feature type="signal peptide" evidence="2">
    <location>
        <begin position="1"/>
        <end position="21"/>
    </location>
</feature>
<evidence type="ECO:0000256" key="1">
    <source>
        <dbReference type="SAM" id="MobiDB-lite"/>
    </source>
</evidence>
<evidence type="ECO:0000256" key="2">
    <source>
        <dbReference type="SAM" id="SignalP"/>
    </source>
</evidence>